<evidence type="ECO:0000313" key="5">
    <source>
        <dbReference type="Proteomes" id="UP000198553"/>
    </source>
</evidence>
<dbReference type="NCBIfam" id="NF041002">
    <property type="entry name" value="pilin_ComGF"/>
    <property type="match status" value="1"/>
</dbReference>
<proteinExistence type="predicted"/>
<dbReference type="Proteomes" id="UP000198553">
    <property type="component" value="Unassembled WGS sequence"/>
</dbReference>
<dbReference type="GO" id="GO:0009986">
    <property type="term" value="C:cell surface"/>
    <property type="evidence" value="ECO:0007669"/>
    <property type="project" value="UniProtKB-SubCell"/>
</dbReference>
<keyword evidence="2" id="KW-0178">Competence</keyword>
<evidence type="ECO:0000256" key="3">
    <source>
        <dbReference type="SAM" id="Phobius"/>
    </source>
</evidence>
<accession>A0A1H7X247</accession>
<protein>
    <submittedName>
        <fullName evidence="4">Competence protein ComGF</fullName>
    </submittedName>
</protein>
<dbReference type="EMBL" id="FOBW01000002">
    <property type="protein sequence ID" value="SEM27966.1"/>
    <property type="molecule type" value="Genomic_DNA"/>
</dbReference>
<name>A0A1H7X247_9BACI</name>
<dbReference type="AlphaFoldDB" id="A0A1H7X247"/>
<gene>
    <name evidence="4" type="ORF">SAMN05192533_10221</name>
</gene>
<keyword evidence="3" id="KW-1133">Transmembrane helix</keyword>
<comment type="subcellular location">
    <subcellularLocation>
        <location evidence="1">Cell surface</location>
    </subcellularLocation>
</comment>
<reference evidence="5" key="1">
    <citation type="submission" date="2016-10" db="EMBL/GenBank/DDBJ databases">
        <authorList>
            <person name="Varghese N."/>
            <person name="Submissions S."/>
        </authorList>
    </citation>
    <scope>NUCLEOTIDE SEQUENCE [LARGE SCALE GENOMIC DNA]</scope>
    <source>
        <strain evidence="5">B48,IBRC-M 10115,DSM 25386,CECT 8001</strain>
    </source>
</reference>
<dbReference type="STRING" id="930146.SAMN05192533_10221"/>
<evidence type="ECO:0000256" key="2">
    <source>
        <dbReference type="ARBA" id="ARBA00023287"/>
    </source>
</evidence>
<feature type="transmembrane region" description="Helical" evidence="3">
    <location>
        <begin position="21"/>
        <end position="42"/>
    </location>
</feature>
<keyword evidence="3" id="KW-0472">Membrane</keyword>
<evidence type="ECO:0000313" key="4">
    <source>
        <dbReference type="EMBL" id="SEM27966.1"/>
    </source>
</evidence>
<dbReference type="InterPro" id="IPR016977">
    <property type="entry name" value="ComGF"/>
</dbReference>
<keyword evidence="3" id="KW-0812">Transmembrane</keyword>
<dbReference type="InterPro" id="IPR012902">
    <property type="entry name" value="N_methyl_site"/>
</dbReference>
<dbReference type="NCBIfam" id="TIGR02532">
    <property type="entry name" value="IV_pilin_GFxxxE"/>
    <property type="match status" value="1"/>
</dbReference>
<dbReference type="Pfam" id="PF15980">
    <property type="entry name" value="ComGF"/>
    <property type="match status" value="1"/>
</dbReference>
<dbReference type="GO" id="GO:0030420">
    <property type="term" value="P:establishment of competence for transformation"/>
    <property type="evidence" value="ECO:0007669"/>
    <property type="project" value="UniProtKB-KW"/>
</dbReference>
<keyword evidence="5" id="KW-1185">Reference proteome</keyword>
<dbReference type="Pfam" id="PF07963">
    <property type="entry name" value="N_methyl"/>
    <property type="match status" value="1"/>
</dbReference>
<evidence type="ECO:0000256" key="1">
    <source>
        <dbReference type="ARBA" id="ARBA00004241"/>
    </source>
</evidence>
<organism evidence="4 5">
    <name type="scientific">Mesobacillus persicus</name>
    <dbReference type="NCBI Taxonomy" id="930146"/>
    <lineage>
        <taxon>Bacteria</taxon>
        <taxon>Bacillati</taxon>
        <taxon>Bacillota</taxon>
        <taxon>Bacilli</taxon>
        <taxon>Bacillales</taxon>
        <taxon>Bacillaceae</taxon>
        <taxon>Mesobacillus</taxon>
    </lineage>
</organism>
<sequence length="159" mass="18436">MSISMGISHKKYRSVHGRNEQGFTLVEMLIALTAFCMLMSFLPIGIRTVLSHEVIDQGIQRMEWEVFYSQMKKEIRLATEITVLEDKLLLKRNNDTILYEKYGSNLRRRVNYTGHEILLQNVVSVQFERLRAGFTISVTDLNGVDYEGYLRSIISVDIK</sequence>